<sequence>MQGSTLMATTSLAKYGDVWVDFRFVDGLKLIGGTFDGQGRSAWPFNSCPKSSTCKLLPTSLKFTSNKHTTVTGVTSLNSKFFHMALVGCEHFKGTGIRISAPANSPNTDGIHIEASTDVRIQQTTIGTGDDCISIGHGNSQVLISGIKCGPGHGISVGSLGKYSHEKDVRGLIVRDSTISGTTNGLRIKTWANSPGSTVAANMTFDNIIMKDVANPIIIDQNYCPYAACPDSVPSRVKISDIFFKNIRGTSSTPTAVILHCSRGMPCQNVQLQDVHLNHPSGISSISSCTNVKATYSGIQLPPPCI</sequence>
<accession>A0A843UPE6</accession>
<comment type="catalytic activity">
    <reaction evidence="10">
        <text>[(1-&gt;4)-alpha-D-galacturonosyl](n) + H2O = alpha-D-galacturonate + [(1-&gt;4)-alpha-D-galacturonosyl](n-1)</text>
        <dbReference type="Rhea" id="RHEA:14117"/>
        <dbReference type="Rhea" id="RHEA-COMP:14570"/>
        <dbReference type="Rhea" id="RHEA-COMP:14572"/>
        <dbReference type="ChEBI" id="CHEBI:15377"/>
        <dbReference type="ChEBI" id="CHEBI:58658"/>
        <dbReference type="ChEBI" id="CHEBI:140523"/>
        <dbReference type="EC" id="3.2.1.67"/>
    </reaction>
</comment>
<comment type="caution">
    <text evidence="16">The sequence shown here is derived from an EMBL/GenBank/DDBJ whole genome shotgun (WGS) entry which is preliminary data.</text>
</comment>
<evidence type="ECO:0000256" key="11">
    <source>
        <dbReference type="ARBA" id="ARBA00057651"/>
    </source>
</evidence>
<evidence type="ECO:0000256" key="14">
    <source>
        <dbReference type="PROSITE-ProRule" id="PRU10052"/>
    </source>
</evidence>
<dbReference type="Pfam" id="PF00295">
    <property type="entry name" value="Glyco_hydro_28"/>
    <property type="match status" value="1"/>
</dbReference>
<dbReference type="FunFam" id="2.160.20.10:FF:000004">
    <property type="entry name" value="Pectin lyase-like superfamily protein"/>
    <property type="match status" value="1"/>
</dbReference>
<protein>
    <recommendedName>
        <fullName evidence="12">Exopolygalacturonase</fullName>
        <ecNumber evidence="8">3.2.1.67</ecNumber>
    </recommendedName>
    <alternativeName>
        <fullName evidence="9">Galacturan 1,4-alpha-galacturonidase</fullName>
    </alternativeName>
    <alternativeName>
        <fullName evidence="13">Pectinase</fullName>
    </alternativeName>
</protein>
<comment type="similarity">
    <text evidence="2 15">Belongs to the glycosyl hydrolase 28 family.</text>
</comment>
<dbReference type="GO" id="GO:0071555">
    <property type="term" value="P:cell wall organization"/>
    <property type="evidence" value="ECO:0007669"/>
    <property type="project" value="UniProtKB-KW"/>
</dbReference>
<dbReference type="InterPro" id="IPR011050">
    <property type="entry name" value="Pectin_lyase_fold/virulence"/>
</dbReference>
<feature type="active site" evidence="14">
    <location>
        <position position="153"/>
    </location>
</feature>
<evidence type="ECO:0000256" key="4">
    <source>
        <dbReference type="ARBA" id="ARBA00022525"/>
    </source>
</evidence>
<comment type="subcellular location">
    <subcellularLocation>
        <location evidence="1">Secreted</location>
        <location evidence="1">Cell wall</location>
    </subcellularLocation>
</comment>
<evidence type="ECO:0000256" key="9">
    <source>
        <dbReference type="ARBA" id="ARBA00043142"/>
    </source>
</evidence>
<dbReference type="OrthoDB" id="187139at2759"/>
<dbReference type="InterPro" id="IPR012334">
    <property type="entry name" value="Pectin_lyas_fold"/>
</dbReference>
<keyword evidence="5 15" id="KW-0378">Hydrolase</keyword>
<dbReference type="GO" id="GO:0047911">
    <property type="term" value="F:galacturan 1,4-alpha-galacturonidase activity"/>
    <property type="evidence" value="ECO:0007669"/>
    <property type="project" value="UniProtKB-EC"/>
</dbReference>
<keyword evidence="7" id="KW-0961">Cell wall biogenesis/degradation</keyword>
<reference evidence="16" key="1">
    <citation type="submission" date="2017-07" db="EMBL/GenBank/DDBJ databases">
        <title>Taro Niue Genome Assembly and Annotation.</title>
        <authorList>
            <person name="Atibalentja N."/>
            <person name="Keating K."/>
            <person name="Fields C.J."/>
        </authorList>
    </citation>
    <scope>NUCLEOTIDE SEQUENCE</scope>
    <source>
        <strain evidence="16">Niue_2</strain>
        <tissue evidence="16">Leaf</tissue>
    </source>
</reference>
<evidence type="ECO:0000256" key="13">
    <source>
        <dbReference type="ARBA" id="ARBA00083621"/>
    </source>
</evidence>
<keyword evidence="17" id="KW-1185">Reference proteome</keyword>
<keyword evidence="4" id="KW-0964">Secreted</keyword>
<evidence type="ECO:0000256" key="12">
    <source>
        <dbReference type="ARBA" id="ARBA00068298"/>
    </source>
</evidence>
<evidence type="ECO:0000256" key="10">
    <source>
        <dbReference type="ARBA" id="ARBA00048766"/>
    </source>
</evidence>
<evidence type="ECO:0000256" key="6">
    <source>
        <dbReference type="ARBA" id="ARBA00023295"/>
    </source>
</evidence>
<dbReference type="SUPFAM" id="SSF51126">
    <property type="entry name" value="Pectin lyase-like"/>
    <property type="match status" value="1"/>
</dbReference>
<dbReference type="AlphaFoldDB" id="A0A843UPE6"/>
<dbReference type="PROSITE" id="PS00502">
    <property type="entry name" value="POLYGALACTURONASE"/>
    <property type="match status" value="1"/>
</dbReference>
<evidence type="ECO:0000256" key="8">
    <source>
        <dbReference type="ARBA" id="ARBA00038933"/>
    </source>
</evidence>
<dbReference type="GO" id="GO:0005975">
    <property type="term" value="P:carbohydrate metabolic process"/>
    <property type="evidence" value="ECO:0007669"/>
    <property type="project" value="InterPro"/>
</dbReference>
<evidence type="ECO:0000256" key="7">
    <source>
        <dbReference type="ARBA" id="ARBA00023316"/>
    </source>
</evidence>
<dbReference type="EC" id="3.2.1.67" evidence="8"/>
<dbReference type="Gene3D" id="2.160.20.10">
    <property type="entry name" value="Single-stranded right-handed beta-helix, Pectin lyase-like"/>
    <property type="match status" value="1"/>
</dbReference>
<evidence type="ECO:0000313" key="17">
    <source>
        <dbReference type="Proteomes" id="UP000652761"/>
    </source>
</evidence>
<dbReference type="InterPro" id="IPR000743">
    <property type="entry name" value="Glyco_hydro_28"/>
</dbReference>
<evidence type="ECO:0000256" key="1">
    <source>
        <dbReference type="ARBA" id="ARBA00004191"/>
    </source>
</evidence>
<keyword evidence="6 15" id="KW-0326">Glycosidase</keyword>
<dbReference type="EMBL" id="NMUH01000826">
    <property type="protein sequence ID" value="MQL85395.1"/>
    <property type="molecule type" value="Genomic_DNA"/>
</dbReference>
<evidence type="ECO:0000256" key="2">
    <source>
        <dbReference type="ARBA" id="ARBA00008834"/>
    </source>
</evidence>
<dbReference type="GO" id="GO:0004650">
    <property type="term" value="F:polygalacturonase activity"/>
    <property type="evidence" value="ECO:0007669"/>
    <property type="project" value="InterPro"/>
</dbReference>
<evidence type="ECO:0000256" key="15">
    <source>
        <dbReference type="RuleBase" id="RU361169"/>
    </source>
</evidence>
<proteinExistence type="inferred from homology"/>
<evidence type="ECO:0000313" key="16">
    <source>
        <dbReference type="EMBL" id="MQL85395.1"/>
    </source>
</evidence>
<keyword evidence="3" id="KW-0134">Cell wall</keyword>
<organism evidence="16 17">
    <name type="scientific">Colocasia esculenta</name>
    <name type="common">Wild taro</name>
    <name type="synonym">Arum esculentum</name>
    <dbReference type="NCBI Taxonomy" id="4460"/>
    <lineage>
        <taxon>Eukaryota</taxon>
        <taxon>Viridiplantae</taxon>
        <taxon>Streptophyta</taxon>
        <taxon>Embryophyta</taxon>
        <taxon>Tracheophyta</taxon>
        <taxon>Spermatophyta</taxon>
        <taxon>Magnoliopsida</taxon>
        <taxon>Liliopsida</taxon>
        <taxon>Araceae</taxon>
        <taxon>Aroideae</taxon>
        <taxon>Colocasieae</taxon>
        <taxon>Colocasia</taxon>
    </lineage>
</organism>
<dbReference type="Proteomes" id="UP000652761">
    <property type="component" value="Unassembled WGS sequence"/>
</dbReference>
<name>A0A843UPE6_COLES</name>
<evidence type="ECO:0000256" key="5">
    <source>
        <dbReference type="ARBA" id="ARBA00022801"/>
    </source>
</evidence>
<comment type="function">
    <text evidence="11">May function in depolymerizing pectin during pollen development, germination, and tube growth. Acts as an exo-polygalacturonase.</text>
</comment>
<dbReference type="PANTHER" id="PTHR31375">
    <property type="match status" value="1"/>
</dbReference>
<evidence type="ECO:0000256" key="3">
    <source>
        <dbReference type="ARBA" id="ARBA00022512"/>
    </source>
</evidence>
<gene>
    <name evidence="16" type="ORF">Taro_017913</name>
</gene>